<proteinExistence type="predicted"/>
<evidence type="ECO:0000256" key="2">
    <source>
        <dbReference type="SAM" id="SignalP"/>
    </source>
</evidence>
<dbReference type="InterPro" id="IPR002048">
    <property type="entry name" value="EF_hand_dom"/>
</dbReference>
<dbReference type="RefSeq" id="XP_013789368.1">
    <property type="nucleotide sequence ID" value="XM_013933914.2"/>
</dbReference>
<feature type="domain" description="EF-hand" evidence="3">
    <location>
        <begin position="288"/>
        <end position="323"/>
    </location>
</feature>
<feature type="chain" id="PRO_5045862314" evidence="2">
    <location>
        <begin position="25"/>
        <end position="342"/>
    </location>
</feature>
<evidence type="ECO:0000313" key="5">
    <source>
        <dbReference type="RefSeq" id="XP_013789368.1"/>
    </source>
</evidence>
<keyword evidence="4" id="KW-1185">Reference proteome</keyword>
<organism evidence="4 5">
    <name type="scientific">Limulus polyphemus</name>
    <name type="common">Atlantic horseshoe crab</name>
    <dbReference type="NCBI Taxonomy" id="6850"/>
    <lineage>
        <taxon>Eukaryota</taxon>
        <taxon>Metazoa</taxon>
        <taxon>Ecdysozoa</taxon>
        <taxon>Arthropoda</taxon>
        <taxon>Chelicerata</taxon>
        <taxon>Merostomata</taxon>
        <taxon>Xiphosura</taxon>
        <taxon>Limulidae</taxon>
        <taxon>Limulus</taxon>
    </lineage>
</organism>
<dbReference type="PANTHER" id="PTHR10827:SF95">
    <property type="entry name" value="LD34388P"/>
    <property type="match status" value="1"/>
</dbReference>
<dbReference type="PANTHER" id="PTHR10827">
    <property type="entry name" value="RETICULOCALBIN"/>
    <property type="match status" value="1"/>
</dbReference>
<feature type="domain" description="EF-hand" evidence="3">
    <location>
        <begin position="86"/>
        <end position="121"/>
    </location>
</feature>
<dbReference type="GeneID" id="106473228"/>
<dbReference type="SMART" id="SM00054">
    <property type="entry name" value="EFh"/>
    <property type="match status" value="4"/>
</dbReference>
<dbReference type="SUPFAM" id="SSF47473">
    <property type="entry name" value="EF-hand"/>
    <property type="match status" value="2"/>
</dbReference>
<accession>A0ABM1BVB1</accession>
<dbReference type="Pfam" id="PF13499">
    <property type="entry name" value="EF-hand_7"/>
    <property type="match status" value="3"/>
</dbReference>
<evidence type="ECO:0000256" key="1">
    <source>
        <dbReference type="ARBA" id="ARBA00022837"/>
    </source>
</evidence>
<dbReference type="PROSITE" id="PS00018">
    <property type="entry name" value="EF_HAND_1"/>
    <property type="match status" value="5"/>
</dbReference>
<gene>
    <name evidence="5" type="primary">LOC106473228</name>
</gene>
<evidence type="ECO:0000313" key="4">
    <source>
        <dbReference type="Proteomes" id="UP000694941"/>
    </source>
</evidence>
<reference evidence="5" key="1">
    <citation type="submission" date="2025-08" db="UniProtKB">
        <authorList>
            <consortium name="RefSeq"/>
        </authorList>
    </citation>
    <scope>IDENTIFICATION</scope>
    <source>
        <tissue evidence="5">Muscle</tissue>
    </source>
</reference>
<dbReference type="InterPro" id="IPR018247">
    <property type="entry name" value="EF_Hand_1_Ca_BS"/>
</dbReference>
<feature type="signal peptide" evidence="2">
    <location>
        <begin position="1"/>
        <end position="24"/>
    </location>
</feature>
<evidence type="ECO:0000259" key="3">
    <source>
        <dbReference type="PROSITE" id="PS50222"/>
    </source>
</evidence>
<dbReference type="PROSITE" id="PS50222">
    <property type="entry name" value="EF_HAND_2"/>
    <property type="match status" value="3"/>
</dbReference>
<protein>
    <submittedName>
        <fullName evidence="5">Reticulocalbin-2-like</fullName>
    </submittedName>
</protein>
<feature type="domain" description="EF-hand" evidence="3">
    <location>
        <begin position="175"/>
        <end position="210"/>
    </location>
</feature>
<sequence length="342" mass="39421">MITLSHIIYVSVLFTHLCIEVGHTSPHSHVRPKGQILNREREENGAFSSRDYDHYKEGVHHSEFDHEAVIGNRHDAEEYDHLSPEESKKRLGILVQKMDKDGDGFVDKKELTKWILRSFKMLTEEEGEERLEEEDENEDGKVTWEEHMAEAFGIDPEDDDEDEIPDPLEAAEEHQMMQEDRALFKAADLNGDGILDKSEFSAFANPEEFVHMHQVLYEQTMVKRDKNKDGYLSLEEFLSDGSGKPPAVGSESYLVEKDHFENEYDVNHDGKLEKAEVLKWLLPDNDEVAENEAVHLIKESDDDKDGKLSIQEILDHHDTFVGSEATDFGEHLYNTHKFNDEL</sequence>
<dbReference type="Proteomes" id="UP000694941">
    <property type="component" value="Unplaced"/>
</dbReference>
<dbReference type="InterPro" id="IPR011992">
    <property type="entry name" value="EF-hand-dom_pair"/>
</dbReference>
<name>A0ABM1BVB1_LIMPO</name>
<dbReference type="Gene3D" id="1.10.238.10">
    <property type="entry name" value="EF-hand"/>
    <property type="match status" value="3"/>
</dbReference>
<keyword evidence="2" id="KW-0732">Signal</keyword>
<keyword evidence="1" id="KW-0106">Calcium</keyword>